<accession>A0ABT5YT56</accession>
<feature type="region of interest" description="Disordered" evidence="4">
    <location>
        <begin position="1"/>
        <end position="22"/>
    </location>
</feature>
<dbReference type="RefSeq" id="WP_275807882.1">
    <property type="nucleotide sequence ID" value="NZ_BAAANM010000008.1"/>
</dbReference>
<evidence type="ECO:0000256" key="1">
    <source>
        <dbReference type="ARBA" id="ARBA00023015"/>
    </source>
</evidence>
<feature type="domain" description="HTH tetR-type" evidence="5">
    <location>
        <begin position="28"/>
        <end position="74"/>
    </location>
</feature>
<comment type="caution">
    <text evidence="6">The sequence shown here is derived from an EMBL/GenBank/DDBJ whole genome shotgun (WGS) entry which is preliminary data.</text>
</comment>
<dbReference type="PANTHER" id="PTHR30055:SF234">
    <property type="entry name" value="HTH-TYPE TRANSCRIPTIONAL REGULATOR BETI"/>
    <property type="match status" value="1"/>
</dbReference>
<feature type="compositionally biased region" description="Low complexity" evidence="4">
    <location>
        <begin position="12"/>
        <end position="22"/>
    </location>
</feature>
<dbReference type="SUPFAM" id="SSF48498">
    <property type="entry name" value="Tetracyclin repressor-like, C-terminal domain"/>
    <property type="match status" value="1"/>
</dbReference>
<evidence type="ECO:0000259" key="5">
    <source>
        <dbReference type="Pfam" id="PF00440"/>
    </source>
</evidence>
<dbReference type="InterPro" id="IPR036271">
    <property type="entry name" value="Tet_transcr_reg_TetR-rel_C_sf"/>
</dbReference>
<dbReference type="Gene3D" id="1.10.10.60">
    <property type="entry name" value="Homeodomain-like"/>
    <property type="match status" value="1"/>
</dbReference>
<evidence type="ECO:0000313" key="7">
    <source>
        <dbReference type="Proteomes" id="UP001220022"/>
    </source>
</evidence>
<evidence type="ECO:0000256" key="4">
    <source>
        <dbReference type="SAM" id="MobiDB-lite"/>
    </source>
</evidence>
<dbReference type="InterPro" id="IPR050109">
    <property type="entry name" value="HTH-type_TetR-like_transc_reg"/>
</dbReference>
<protein>
    <submittedName>
        <fullName evidence="6">TetR/AcrR family transcriptional regulator</fullName>
    </submittedName>
</protein>
<evidence type="ECO:0000313" key="6">
    <source>
        <dbReference type="EMBL" id="MDF2254787.1"/>
    </source>
</evidence>
<gene>
    <name evidence="6" type="ORF">P2L57_03265</name>
</gene>
<evidence type="ECO:0000256" key="2">
    <source>
        <dbReference type="ARBA" id="ARBA00023125"/>
    </source>
</evidence>
<name>A0ABT5YT56_9ACTN</name>
<proteinExistence type="predicted"/>
<evidence type="ECO:0000256" key="3">
    <source>
        <dbReference type="ARBA" id="ARBA00023163"/>
    </source>
</evidence>
<dbReference type="SUPFAM" id="SSF46689">
    <property type="entry name" value="Homeodomain-like"/>
    <property type="match status" value="1"/>
</dbReference>
<organism evidence="6 7">
    <name type="scientific">Streptantibioticus ferralitis</name>
    <dbReference type="NCBI Taxonomy" id="236510"/>
    <lineage>
        <taxon>Bacteria</taxon>
        <taxon>Bacillati</taxon>
        <taxon>Actinomycetota</taxon>
        <taxon>Actinomycetes</taxon>
        <taxon>Kitasatosporales</taxon>
        <taxon>Streptomycetaceae</taxon>
        <taxon>Streptantibioticus</taxon>
    </lineage>
</organism>
<dbReference type="PANTHER" id="PTHR30055">
    <property type="entry name" value="HTH-TYPE TRANSCRIPTIONAL REGULATOR RUTR"/>
    <property type="match status" value="1"/>
</dbReference>
<reference evidence="6 7" key="1">
    <citation type="submission" date="2023-03" db="EMBL/GenBank/DDBJ databases">
        <title>Draft genome sequence of type strain Streptomyces ferralitis JCM 14344.</title>
        <authorList>
            <person name="Klaysubun C."/>
            <person name="Duangmal K."/>
        </authorList>
    </citation>
    <scope>NUCLEOTIDE SEQUENCE [LARGE SCALE GENOMIC DNA]</scope>
    <source>
        <strain evidence="6 7">JCM 14344</strain>
    </source>
</reference>
<keyword evidence="3" id="KW-0804">Transcription</keyword>
<keyword evidence="7" id="KW-1185">Reference proteome</keyword>
<dbReference type="Proteomes" id="UP001220022">
    <property type="component" value="Unassembled WGS sequence"/>
</dbReference>
<keyword evidence="2" id="KW-0238">DNA-binding</keyword>
<sequence length="214" mass="23009">MRVTRGDAGDTPAPAQHSPAAAARRTQIVTAAIETIAELGYAQASFARIAERAGISSTRLISYHFGTKDELMDQIVAEIAIGADRMIAEQVASQTTSAGALHARIEAQLHWIARCPAQVRALYEISMNARGTDGSLRYGMAASARANVGALGPILREGQDRGEFRAFDTELMALTIKSAIDAAIVRMWQPPCLSVEECVREITTMVALATRQEP</sequence>
<dbReference type="Gene3D" id="1.10.357.10">
    <property type="entry name" value="Tetracycline Repressor, domain 2"/>
    <property type="match status" value="1"/>
</dbReference>
<dbReference type="InterPro" id="IPR001647">
    <property type="entry name" value="HTH_TetR"/>
</dbReference>
<dbReference type="Pfam" id="PF00440">
    <property type="entry name" value="TetR_N"/>
    <property type="match status" value="1"/>
</dbReference>
<dbReference type="InterPro" id="IPR009057">
    <property type="entry name" value="Homeodomain-like_sf"/>
</dbReference>
<dbReference type="EMBL" id="JARHTQ010000002">
    <property type="protein sequence ID" value="MDF2254787.1"/>
    <property type="molecule type" value="Genomic_DNA"/>
</dbReference>
<keyword evidence="1" id="KW-0805">Transcription regulation</keyword>